<keyword evidence="3" id="KW-0862">Zinc</keyword>
<protein>
    <submittedName>
        <fullName evidence="6">SET domain-containing protein 14</fullName>
    </submittedName>
</protein>
<dbReference type="EMBL" id="JI168976">
    <property type="protein sequence ID" value="ADY43564.1"/>
    <property type="molecule type" value="mRNA"/>
</dbReference>
<sequence>MWKNGLLVEQPMCWTVAPKHLPKYCSYCLKPDLTTKLEKCAACKSIFYCNRSCQKADWPMHKVECKFCKAFSSAGDESYRLLLRIVKKLELGEDGTVAGNRKFSDLIDHKNELTEVYKMWRVGFDEYIGCIPNAVQISDDLVQSIICKIFINSFGLTSVFGQNIGIALCLQLSALDHSCKPTARIAFRGNECRMVPTQSNTTNVVLAHSYVDELLTRDERRKLLMDRYKFDCKCEGCMDEERNKDMVAFSCETCKRPIEIGAVCSNCKIKMSAERMALCKLVADLAESSINALSRCPTATDRFTLCSKSLEVVDDVLYSFNVRRLALLRAAYETCFSLERFTEAGFYGSQVLEILLHYGHPGDIAVIHLKFNLAKIYLKDGQKDSCANLLREVAPPIGRIYGNDSAVYKELLLNLNALLKN</sequence>
<dbReference type="PROSITE" id="PS50865">
    <property type="entry name" value="ZF_MYND_2"/>
    <property type="match status" value="1"/>
</dbReference>
<dbReference type="GO" id="GO:0005634">
    <property type="term" value="C:nucleus"/>
    <property type="evidence" value="ECO:0007669"/>
    <property type="project" value="TreeGrafter"/>
</dbReference>
<reference evidence="6" key="1">
    <citation type="journal article" date="2011" name="Genome Res.">
        <title>Deep small RNA sequencing from the nematode Ascaris reveals conservation, functional diversification, and novel developmental profiles.</title>
        <authorList>
            <person name="Wang J."/>
            <person name="Czech B."/>
            <person name="Crunk A."/>
            <person name="Wallace A."/>
            <person name="Mitreva M."/>
            <person name="Hannon G.J."/>
            <person name="Davis R.E."/>
        </authorList>
    </citation>
    <scope>NUCLEOTIDE SEQUENCE</scope>
</reference>
<evidence type="ECO:0000256" key="3">
    <source>
        <dbReference type="ARBA" id="ARBA00022833"/>
    </source>
</evidence>
<dbReference type="InterPro" id="IPR050869">
    <property type="entry name" value="H3K4_H4K5_MeTrfase"/>
</dbReference>
<evidence type="ECO:0000313" key="6">
    <source>
        <dbReference type="EMBL" id="ADY43564.1"/>
    </source>
</evidence>
<evidence type="ECO:0000256" key="1">
    <source>
        <dbReference type="ARBA" id="ARBA00022723"/>
    </source>
</evidence>
<accession>F1L0B0</accession>
<dbReference type="InterPro" id="IPR011990">
    <property type="entry name" value="TPR-like_helical_dom_sf"/>
</dbReference>
<dbReference type="InterPro" id="IPR046341">
    <property type="entry name" value="SET_dom_sf"/>
</dbReference>
<dbReference type="SUPFAM" id="SSF82199">
    <property type="entry name" value="SET domain"/>
    <property type="match status" value="1"/>
</dbReference>
<name>F1L0B0_ASCSU</name>
<dbReference type="GO" id="GO:0008270">
    <property type="term" value="F:zinc ion binding"/>
    <property type="evidence" value="ECO:0007669"/>
    <property type="project" value="UniProtKB-KW"/>
</dbReference>
<evidence type="ECO:0000256" key="4">
    <source>
        <dbReference type="PROSITE-ProRule" id="PRU00134"/>
    </source>
</evidence>
<dbReference type="PANTHER" id="PTHR12197">
    <property type="entry name" value="HISTONE-LYSINE N-METHYLTRANSFERASE SMYD"/>
    <property type="match status" value="1"/>
</dbReference>
<keyword evidence="2 4" id="KW-0863">Zinc-finger</keyword>
<feature type="domain" description="MYND-type" evidence="5">
    <location>
        <begin position="25"/>
        <end position="65"/>
    </location>
</feature>
<dbReference type="Gene3D" id="1.25.40.10">
    <property type="entry name" value="Tetratricopeptide repeat domain"/>
    <property type="match status" value="1"/>
</dbReference>
<dbReference type="Gene3D" id="6.10.140.2220">
    <property type="match status" value="1"/>
</dbReference>
<evidence type="ECO:0000259" key="5">
    <source>
        <dbReference type="PROSITE" id="PS50865"/>
    </source>
</evidence>
<dbReference type="AlphaFoldDB" id="F1L0B0"/>
<dbReference type="Pfam" id="PF01753">
    <property type="entry name" value="zf-MYND"/>
    <property type="match status" value="1"/>
</dbReference>
<dbReference type="InterPro" id="IPR002893">
    <property type="entry name" value="Znf_MYND"/>
</dbReference>
<proteinExistence type="evidence at transcript level"/>
<dbReference type="Gene3D" id="2.170.270.10">
    <property type="entry name" value="SET domain"/>
    <property type="match status" value="1"/>
</dbReference>
<evidence type="ECO:0000256" key="2">
    <source>
        <dbReference type="ARBA" id="ARBA00022771"/>
    </source>
</evidence>
<dbReference type="SUPFAM" id="SSF144232">
    <property type="entry name" value="HIT/MYND zinc finger-like"/>
    <property type="match status" value="1"/>
</dbReference>
<dbReference type="PANTHER" id="PTHR12197:SF251">
    <property type="entry name" value="EG:BACR7C10.4 PROTEIN"/>
    <property type="match status" value="1"/>
</dbReference>
<keyword evidence="1" id="KW-0479">Metal-binding</keyword>
<organism evidence="6">
    <name type="scientific">Ascaris suum</name>
    <name type="common">Pig roundworm</name>
    <name type="synonym">Ascaris lumbricoides</name>
    <dbReference type="NCBI Taxonomy" id="6253"/>
    <lineage>
        <taxon>Eukaryota</taxon>
        <taxon>Metazoa</taxon>
        <taxon>Ecdysozoa</taxon>
        <taxon>Nematoda</taxon>
        <taxon>Chromadorea</taxon>
        <taxon>Rhabditida</taxon>
        <taxon>Spirurina</taxon>
        <taxon>Ascaridomorpha</taxon>
        <taxon>Ascaridoidea</taxon>
        <taxon>Ascarididae</taxon>
        <taxon>Ascaris</taxon>
    </lineage>
</organism>